<sequence length="134" mass="13817">MSANRSRALGLHACPTAVRPPSARLIPSEQTSTVGVTDAHAGASVAKTPAKVIDVVAKHPTSIVPRGSARMHAATTANYSLHDGRSRIPPRSSRFGPGATDHLSAARTNPTKSAVDGWGEGSVDASGADVARRY</sequence>
<dbReference type="AlphaFoldDB" id="A0A914VLV0"/>
<evidence type="ECO:0000313" key="2">
    <source>
        <dbReference type="Proteomes" id="UP000887566"/>
    </source>
</evidence>
<proteinExistence type="predicted"/>
<feature type="region of interest" description="Disordered" evidence="1">
    <location>
        <begin position="66"/>
        <end position="134"/>
    </location>
</feature>
<organism evidence="2 3">
    <name type="scientific">Plectus sambesii</name>
    <dbReference type="NCBI Taxonomy" id="2011161"/>
    <lineage>
        <taxon>Eukaryota</taxon>
        <taxon>Metazoa</taxon>
        <taxon>Ecdysozoa</taxon>
        <taxon>Nematoda</taxon>
        <taxon>Chromadorea</taxon>
        <taxon>Plectida</taxon>
        <taxon>Plectina</taxon>
        <taxon>Plectoidea</taxon>
        <taxon>Plectidae</taxon>
        <taxon>Plectus</taxon>
    </lineage>
</organism>
<evidence type="ECO:0000313" key="3">
    <source>
        <dbReference type="WBParaSite" id="PSAMB.scaffold2180size24800.g16712.t1"/>
    </source>
</evidence>
<dbReference type="Proteomes" id="UP000887566">
    <property type="component" value="Unplaced"/>
</dbReference>
<keyword evidence="2" id="KW-1185">Reference proteome</keyword>
<protein>
    <submittedName>
        <fullName evidence="3">Uncharacterized protein</fullName>
    </submittedName>
</protein>
<reference evidence="3" key="1">
    <citation type="submission" date="2022-11" db="UniProtKB">
        <authorList>
            <consortium name="WormBaseParasite"/>
        </authorList>
    </citation>
    <scope>IDENTIFICATION</scope>
</reference>
<dbReference type="WBParaSite" id="PSAMB.scaffold2180size24800.g16712.t1">
    <property type="protein sequence ID" value="PSAMB.scaffold2180size24800.g16712.t1"/>
    <property type="gene ID" value="PSAMB.scaffold2180size24800.g16712"/>
</dbReference>
<name>A0A914VLV0_9BILA</name>
<accession>A0A914VLV0</accession>
<evidence type="ECO:0000256" key="1">
    <source>
        <dbReference type="SAM" id="MobiDB-lite"/>
    </source>
</evidence>